<evidence type="ECO:0008006" key="4">
    <source>
        <dbReference type="Google" id="ProtNLM"/>
    </source>
</evidence>
<feature type="transmembrane region" description="Helical" evidence="1">
    <location>
        <begin position="85"/>
        <end position="107"/>
    </location>
</feature>
<accession>A0ABP3Y7F5</accession>
<feature type="transmembrane region" description="Helical" evidence="1">
    <location>
        <begin position="312"/>
        <end position="333"/>
    </location>
</feature>
<reference evidence="3" key="1">
    <citation type="journal article" date="2019" name="Int. J. Syst. Evol. Microbiol.">
        <title>The Global Catalogue of Microorganisms (GCM) 10K type strain sequencing project: providing services to taxonomists for standard genome sequencing and annotation.</title>
        <authorList>
            <consortium name="The Broad Institute Genomics Platform"/>
            <consortium name="The Broad Institute Genome Sequencing Center for Infectious Disease"/>
            <person name="Wu L."/>
            <person name="Ma J."/>
        </authorList>
    </citation>
    <scope>NUCLEOTIDE SEQUENCE [LARGE SCALE GENOMIC DNA]</scope>
    <source>
        <strain evidence="3">JCM 16083</strain>
    </source>
</reference>
<feature type="transmembrane region" description="Helical" evidence="1">
    <location>
        <begin position="283"/>
        <end position="300"/>
    </location>
</feature>
<feature type="transmembrane region" description="Helical" evidence="1">
    <location>
        <begin position="128"/>
        <end position="152"/>
    </location>
</feature>
<dbReference type="EMBL" id="BAAAFH010000022">
    <property type="protein sequence ID" value="GAA0876719.1"/>
    <property type="molecule type" value="Genomic_DNA"/>
</dbReference>
<feature type="transmembrane region" description="Helical" evidence="1">
    <location>
        <begin position="340"/>
        <end position="357"/>
    </location>
</feature>
<keyword evidence="1" id="KW-0472">Membrane</keyword>
<name>A0ABP3Y7F5_9FLAO</name>
<sequence>MKTSVKRLLLFLALLTLVIAYRIYVLIQFGFKYTDQDQAVLWEGVRDFSSGIFHETRYYGQGYNTMLEALLATPLYLAGIPVYQALPVVTTLLALIPFIIPASLACFRKQHSTGHLILLLALAFPADYDLITTLSRGFITGIALASVSFIWIDKKTPVAYYLFALFIVLGFTVNPNSIILSGPLALYFWLKNSKQIQLYFYGSAGLLTGWLIHSLLNSFYTQYPNYELHRPSGEFAWSYFTDGIEHFDLFFDGLIPLYLHWSWLALLLPVFFAIYFFRTGKRAEGYTCIIIPFVLLLPLFNSRLHNASDTIFYSYSRMFLAFPVLLVALLYFLPFKKINPLFYLPFLGAFVFKLTVFQENLDKRLNESTYILVRPVEDVLKKCQDLKKLAEKHHAELILITDFGYILHNYACAACTDNFPNTLYPTFERRTWRLIDDKDKIYPSVLIIDSERKLDEKEGLLRLEEDPRFFLIPHNTTPTYDLMIELDIYPRGF</sequence>
<feature type="transmembrane region" description="Helical" evidence="1">
    <location>
        <begin position="258"/>
        <end position="276"/>
    </location>
</feature>
<proteinExistence type="predicted"/>
<evidence type="ECO:0000313" key="2">
    <source>
        <dbReference type="EMBL" id="GAA0876719.1"/>
    </source>
</evidence>
<protein>
    <recommendedName>
        <fullName evidence="4">Glycosyltransferase RgtA/B/C/D-like domain-containing protein</fullName>
    </recommendedName>
</protein>
<dbReference type="Proteomes" id="UP001501126">
    <property type="component" value="Unassembled WGS sequence"/>
</dbReference>
<feature type="transmembrane region" description="Helical" evidence="1">
    <location>
        <begin position="158"/>
        <end position="186"/>
    </location>
</feature>
<evidence type="ECO:0000313" key="3">
    <source>
        <dbReference type="Proteomes" id="UP001501126"/>
    </source>
</evidence>
<keyword evidence="1" id="KW-1133">Transmembrane helix</keyword>
<gene>
    <name evidence="2" type="ORF">GCM10009118_31290</name>
</gene>
<keyword evidence="1" id="KW-0812">Transmembrane</keyword>
<keyword evidence="3" id="KW-1185">Reference proteome</keyword>
<evidence type="ECO:0000256" key="1">
    <source>
        <dbReference type="SAM" id="Phobius"/>
    </source>
</evidence>
<comment type="caution">
    <text evidence="2">The sequence shown here is derived from an EMBL/GenBank/DDBJ whole genome shotgun (WGS) entry which is preliminary data.</text>
</comment>
<organism evidence="2 3">
    <name type="scientific">Wandonia haliotis</name>
    <dbReference type="NCBI Taxonomy" id="574963"/>
    <lineage>
        <taxon>Bacteria</taxon>
        <taxon>Pseudomonadati</taxon>
        <taxon>Bacteroidota</taxon>
        <taxon>Flavobacteriia</taxon>
        <taxon>Flavobacteriales</taxon>
        <taxon>Crocinitomicaceae</taxon>
        <taxon>Wandonia</taxon>
    </lineage>
</organism>
<feature type="transmembrane region" description="Helical" evidence="1">
    <location>
        <begin position="198"/>
        <end position="216"/>
    </location>
</feature>
<dbReference type="RefSeq" id="WP_343790151.1">
    <property type="nucleotide sequence ID" value="NZ_BAAAFH010000022.1"/>
</dbReference>